<protein>
    <submittedName>
        <fullName evidence="4">Serine O-acetyltransferase</fullName>
    </submittedName>
</protein>
<keyword evidence="2" id="KW-0808">Transferase</keyword>
<evidence type="ECO:0000313" key="4">
    <source>
        <dbReference type="EMBL" id="GAA1746454.1"/>
    </source>
</evidence>
<dbReference type="InterPro" id="IPR011004">
    <property type="entry name" value="Trimer_LpxA-like_sf"/>
</dbReference>
<dbReference type="EMBL" id="BAAAOA010000004">
    <property type="protein sequence ID" value="GAA1746454.1"/>
    <property type="molecule type" value="Genomic_DNA"/>
</dbReference>
<keyword evidence="3" id="KW-0012">Acyltransferase</keyword>
<evidence type="ECO:0000256" key="2">
    <source>
        <dbReference type="ARBA" id="ARBA00022679"/>
    </source>
</evidence>
<dbReference type="CDD" id="cd03354">
    <property type="entry name" value="LbH_SAT"/>
    <property type="match status" value="1"/>
</dbReference>
<reference evidence="4 5" key="1">
    <citation type="journal article" date="2019" name="Int. J. Syst. Evol. Microbiol.">
        <title>The Global Catalogue of Microorganisms (GCM) 10K type strain sequencing project: providing services to taxonomists for standard genome sequencing and annotation.</title>
        <authorList>
            <consortium name="The Broad Institute Genomics Platform"/>
            <consortium name="The Broad Institute Genome Sequencing Center for Infectious Disease"/>
            <person name="Wu L."/>
            <person name="Ma J."/>
        </authorList>
    </citation>
    <scope>NUCLEOTIDE SEQUENCE [LARGE SCALE GENOMIC DNA]</scope>
    <source>
        <strain evidence="4 5">JCM 14735</strain>
    </source>
</reference>
<evidence type="ECO:0000256" key="1">
    <source>
        <dbReference type="ARBA" id="ARBA00007274"/>
    </source>
</evidence>
<name>A0ABN2K1K8_9MICC</name>
<dbReference type="SUPFAM" id="SSF51161">
    <property type="entry name" value="Trimeric LpxA-like enzymes"/>
    <property type="match status" value="1"/>
</dbReference>
<organism evidence="4 5">
    <name type="scientific">Kocuria aegyptia</name>
    <dbReference type="NCBI Taxonomy" id="330943"/>
    <lineage>
        <taxon>Bacteria</taxon>
        <taxon>Bacillati</taxon>
        <taxon>Actinomycetota</taxon>
        <taxon>Actinomycetes</taxon>
        <taxon>Micrococcales</taxon>
        <taxon>Micrococcaceae</taxon>
        <taxon>Kocuria</taxon>
    </lineage>
</organism>
<gene>
    <name evidence="4" type="ORF">GCM10009767_01360</name>
</gene>
<proteinExistence type="inferred from homology"/>
<dbReference type="InterPro" id="IPR045304">
    <property type="entry name" value="LbH_SAT"/>
</dbReference>
<evidence type="ECO:0000313" key="5">
    <source>
        <dbReference type="Proteomes" id="UP001501204"/>
    </source>
</evidence>
<sequence length="197" mass="21820">MTIQTWPDLRYYLDEDLKANGMTCWRFQDRYRRPEVYYQRLMRKLEYLLAQPGMIARARRSLVRFRFMRMSIATGISIPPGVFGPGLSIAHYGSIVVHSKVRAGAYCRINSATNIGFANGGVPYLGDHVYISPGAVLYGPITVGSRVVIGANAVVGKNVPEDVTVAGAPARVISNRNSRSVMPKFVPFPEEHNAASN</sequence>
<comment type="similarity">
    <text evidence="1">Belongs to the transferase hexapeptide repeat family.</text>
</comment>
<dbReference type="InterPro" id="IPR001451">
    <property type="entry name" value="Hexapep"/>
</dbReference>
<dbReference type="PANTHER" id="PTHR42811">
    <property type="entry name" value="SERINE ACETYLTRANSFERASE"/>
    <property type="match status" value="1"/>
</dbReference>
<comment type="caution">
    <text evidence="4">The sequence shown here is derived from an EMBL/GenBank/DDBJ whole genome shotgun (WGS) entry which is preliminary data.</text>
</comment>
<keyword evidence="5" id="KW-1185">Reference proteome</keyword>
<dbReference type="Gene3D" id="2.160.10.10">
    <property type="entry name" value="Hexapeptide repeat proteins"/>
    <property type="match status" value="1"/>
</dbReference>
<evidence type="ECO:0000256" key="3">
    <source>
        <dbReference type="ARBA" id="ARBA00023315"/>
    </source>
</evidence>
<dbReference type="Pfam" id="PF00132">
    <property type="entry name" value="Hexapep"/>
    <property type="match status" value="1"/>
</dbReference>
<dbReference type="Proteomes" id="UP001501204">
    <property type="component" value="Unassembled WGS sequence"/>
</dbReference>
<dbReference type="RefSeq" id="WP_344118917.1">
    <property type="nucleotide sequence ID" value="NZ_BAAAOA010000004.1"/>
</dbReference>
<accession>A0ABN2K1K8</accession>